<evidence type="ECO:0000313" key="2">
    <source>
        <dbReference type="EMBL" id="MCS7484819.1"/>
    </source>
</evidence>
<feature type="region of interest" description="Disordered" evidence="1">
    <location>
        <begin position="174"/>
        <end position="193"/>
    </location>
</feature>
<feature type="compositionally biased region" description="Basic and acidic residues" evidence="1">
    <location>
        <begin position="174"/>
        <end position="186"/>
    </location>
</feature>
<evidence type="ECO:0000313" key="3">
    <source>
        <dbReference type="Proteomes" id="UP001141259"/>
    </source>
</evidence>
<dbReference type="RefSeq" id="WP_259630264.1">
    <property type="nucleotide sequence ID" value="NZ_JANYMP010000056.1"/>
</dbReference>
<name>A0A9X2VY51_9PSEU</name>
<dbReference type="InterPro" id="IPR025591">
    <property type="entry name" value="RloB"/>
</dbReference>
<comment type="caution">
    <text evidence="2">The sequence shown here is derived from an EMBL/GenBank/DDBJ whole genome shotgun (WGS) entry which is preliminary data.</text>
</comment>
<accession>A0A9X2VY51</accession>
<dbReference type="Pfam" id="PF13707">
    <property type="entry name" value="RloB"/>
    <property type="match status" value="1"/>
</dbReference>
<gene>
    <name evidence="2" type="ORF">NZH93_49005</name>
</gene>
<dbReference type="Proteomes" id="UP001141259">
    <property type="component" value="Unassembled WGS sequence"/>
</dbReference>
<sequence>MSPRRREARSLKRVPEKRRELRTIVVFTEGKNSEPEYITGLKKLPQIADNVAMNLIIHPEHGVPLTLVELALDRKHDKEVDELWCIFDVEWPKHHPNLDEAITLATKNDIKLAISNPCFELWLILHHKDYNKFCNTGVAESASRKLDGRAGKSIDPSVYIPLRKVAAKRAKALESRHESNETRFPHDNPSSGMHSFLQSLEGDEYLSF</sequence>
<dbReference type="AlphaFoldDB" id="A0A9X2VY51"/>
<reference evidence="2" key="1">
    <citation type="submission" date="2022-08" db="EMBL/GenBank/DDBJ databases">
        <authorList>
            <person name="Tistechok S."/>
            <person name="Samborskyy M."/>
            <person name="Roman I."/>
        </authorList>
    </citation>
    <scope>NUCLEOTIDE SEQUENCE</scope>
    <source>
        <strain evidence="2">DSM 103496</strain>
    </source>
</reference>
<keyword evidence="3" id="KW-1185">Reference proteome</keyword>
<evidence type="ECO:0000256" key="1">
    <source>
        <dbReference type="SAM" id="MobiDB-lite"/>
    </source>
</evidence>
<protein>
    <submittedName>
        <fullName evidence="2">RloB family protein</fullName>
    </submittedName>
</protein>
<proteinExistence type="predicted"/>
<dbReference type="EMBL" id="JANYMP010000056">
    <property type="protein sequence ID" value="MCS7484819.1"/>
    <property type="molecule type" value="Genomic_DNA"/>
</dbReference>
<organism evidence="2 3">
    <name type="scientific">Umezawaea endophytica</name>
    <dbReference type="NCBI Taxonomy" id="1654476"/>
    <lineage>
        <taxon>Bacteria</taxon>
        <taxon>Bacillati</taxon>
        <taxon>Actinomycetota</taxon>
        <taxon>Actinomycetes</taxon>
        <taxon>Pseudonocardiales</taxon>
        <taxon>Pseudonocardiaceae</taxon>
        <taxon>Umezawaea</taxon>
    </lineage>
</organism>